<feature type="domain" description="Helicase C-terminal" evidence="16">
    <location>
        <begin position="237"/>
        <end position="394"/>
    </location>
</feature>
<keyword evidence="6 13" id="KW-0067">ATP-binding</keyword>
<feature type="domain" description="Helicase ATP-binding" evidence="15">
    <location>
        <begin position="52"/>
        <end position="223"/>
    </location>
</feature>
<dbReference type="PROSITE" id="PS51195">
    <property type="entry name" value="Q_MOTIF"/>
    <property type="match status" value="1"/>
</dbReference>
<evidence type="ECO:0000313" key="18">
    <source>
        <dbReference type="EMBL" id="KAF9533524.1"/>
    </source>
</evidence>
<evidence type="ECO:0000256" key="7">
    <source>
        <dbReference type="ARBA" id="ARBA00022884"/>
    </source>
</evidence>
<dbReference type="PROSITE" id="PS00039">
    <property type="entry name" value="DEAD_ATP_HELICASE"/>
    <property type="match status" value="1"/>
</dbReference>
<evidence type="ECO:0000256" key="9">
    <source>
        <dbReference type="ARBA" id="ARBA00024350"/>
    </source>
</evidence>
<keyword evidence="4 13" id="KW-0378">Hydrolase</keyword>
<keyword evidence="19" id="KW-1185">Reference proteome</keyword>
<dbReference type="GO" id="GO:0003724">
    <property type="term" value="F:RNA helicase activity"/>
    <property type="evidence" value="ECO:0007669"/>
    <property type="project" value="InterPro"/>
</dbReference>
<dbReference type="SMART" id="SM00487">
    <property type="entry name" value="DEXDc"/>
    <property type="match status" value="1"/>
</dbReference>
<dbReference type="CDD" id="cd18787">
    <property type="entry name" value="SF2_C_DEAD"/>
    <property type="match status" value="1"/>
</dbReference>
<dbReference type="GO" id="GO:0042254">
    <property type="term" value="P:ribosome biogenesis"/>
    <property type="evidence" value="ECO:0007669"/>
    <property type="project" value="UniProtKB-KW"/>
</dbReference>
<feature type="region of interest" description="Disordered" evidence="14">
    <location>
        <begin position="1"/>
        <end position="21"/>
    </location>
</feature>
<protein>
    <recommendedName>
        <fullName evidence="11">ATP-dependent rRNA helicase RRP3</fullName>
    </recommendedName>
    <alternativeName>
        <fullName evidence="10">ATP-dependent rRNA helicase rrp3</fullName>
    </alternativeName>
</protein>
<keyword evidence="5 13" id="KW-0347">Helicase</keyword>
<evidence type="ECO:0000256" key="14">
    <source>
        <dbReference type="SAM" id="MobiDB-lite"/>
    </source>
</evidence>
<evidence type="ECO:0000259" key="15">
    <source>
        <dbReference type="PROSITE" id="PS51192"/>
    </source>
</evidence>
<evidence type="ECO:0000256" key="12">
    <source>
        <dbReference type="PROSITE-ProRule" id="PRU00552"/>
    </source>
</evidence>
<dbReference type="InterPro" id="IPR001650">
    <property type="entry name" value="Helicase_C-like"/>
</dbReference>
<evidence type="ECO:0000256" key="8">
    <source>
        <dbReference type="ARBA" id="ARBA00023242"/>
    </source>
</evidence>
<sequence>MPGPEDASTSGSSLPEPTKPKTFKELGLIDPLLEALNQMNFTKPTDIQLDALPHALEGRDIIGIASTGSGKTAAFALPILQKLWDEPKGLFACVLAPTRELAYQISEQFEALGSAMGVRCAVVIGGMDMPTQQIALAKRPHIIIGTPGRLLDHLETTKGFNLRTLKFLVLDEADRLLNLEFSEAIDKILKLLPKERTTYLYSATMTTKVAKLQRASLTNPIKVEVASKYQTVATLLQYYILMPFIEKQAYFVYLIHSLAGNSIIVFTRTKAEAQFLSIILRVLGFAAVPIHGDMSQSQRLGALSKFKSGSRKILVATDVASRGLDIPSVDVVINYDVPQHSKDYIHRVGRTARAGRAGKSITLVTQYDVELVQRIEDVTGKKMVEYETEAEDIAALKERVEEAARAAKFEVKDAENGKGRGNKRKRDGGGGGRDERDRDDDIVQAGMPLMRKKSKQRR</sequence>
<dbReference type="AlphaFoldDB" id="A0A9P6JV58"/>
<feature type="compositionally biased region" description="Basic and acidic residues" evidence="14">
    <location>
        <begin position="407"/>
        <end position="418"/>
    </location>
</feature>
<reference evidence="18" key="1">
    <citation type="submission" date="2020-11" db="EMBL/GenBank/DDBJ databases">
        <authorList>
            <consortium name="DOE Joint Genome Institute"/>
            <person name="Ahrendt S."/>
            <person name="Riley R."/>
            <person name="Andreopoulos W."/>
            <person name="Labutti K."/>
            <person name="Pangilinan J."/>
            <person name="Ruiz-Duenas F.J."/>
            <person name="Barrasa J.M."/>
            <person name="Sanchez-Garcia M."/>
            <person name="Camarero S."/>
            <person name="Miyauchi S."/>
            <person name="Serrano A."/>
            <person name="Linde D."/>
            <person name="Babiker R."/>
            <person name="Drula E."/>
            <person name="Ayuso-Fernandez I."/>
            <person name="Pacheco R."/>
            <person name="Padilla G."/>
            <person name="Ferreira P."/>
            <person name="Barriuso J."/>
            <person name="Kellner H."/>
            <person name="Castanera R."/>
            <person name="Alfaro M."/>
            <person name="Ramirez L."/>
            <person name="Pisabarro A.G."/>
            <person name="Kuo A."/>
            <person name="Tritt A."/>
            <person name="Lipzen A."/>
            <person name="He G."/>
            <person name="Yan M."/>
            <person name="Ng V."/>
            <person name="Cullen D."/>
            <person name="Martin F."/>
            <person name="Rosso M.-N."/>
            <person name="Henrissat B."/>
            <person name="Hibbett D."/>
            <person name="Martinez A.T."/>
            <person name="Grigoriev I.V."/>
        </authorList>
    </citation>
    <scope>NUCLEOTIDE SEQUENCE</scope>
    <source>
        <strain evidence="18">CBS 506.95</strain>
    </source>
</reference>
<dbReference type="Gene3D" id="3.40.50.300">
    <property type="entry name" value="P-loop containing nucleotide triphosphate hydrolases"/>
    <property type="match status" value="2"/>
</dbReference>
<evidence type="ECO:0000313" key="19">
    <source>
        <dbReference type="Proteomes" id="UP000807306"/>
    </source>
</evidence>
<keyword evidence="7" id="KW-0694">RNA-binding</keyword>
<dbReference type="InterPro" id="IPR027417">
    <property type="entry name" value="P-loop_NTPase"/>
</dbReference>
<feature type="region of interest" description="Disordered" evidence="14">
    <location>
        <begin position="407"/>
        <end position="458"/>
    </location>
</feature>
<evidence type="ECO:0000256" key="10">
    <source>
        <dbReference type="ARBA" id="ARBA00024394"/>
    </source>
</evidence>
<accession>A0A9P6JV58</accession>
<dbReference type="InterPro" id="IPR044765">
    <property type="entry name" value="DDX47/Rrp3_DEADc"/>
</dbReference>
<organism evidence="18 19">
    <name type="scientific">Crepidotus variabilis</name>
    <dbReference type="NCBI Taxonomy" id="179855"/>
    <lineage>
        <taxon>Eukaryota</taxon>
        <taxon>Fungi</taxon>
        <taxon>Dikarya</taxon>
        <taxon>Basidiomycota</taxon>
        <taxon>Agaricomycotina</taxon>
        <taxon>Agaricomycetes</taxon>
        <taxon>Agaricomycetidae</taxon>
        <taxon>Agaricales</taxon>
        <taxon>Agaricineae</taxon>
        <taxon>Crepidotaceae</taxon>
        <taxon>Crepidotus</taxon>
    </lineage>
</organism>
<dbReference type="OrthoDB" id="10261904at2759"/>
<feature type="short sequence motif" description="Q motif" evidence="12">
    <location>
        <begin position="21"/>
        <end position="49"/>
    </location>
</feature>
<dbReference type="GO" id="GO:0005829">
    <property type="term" value="C:cytosol"/>
    <property type="evidence" value="ECO:0007669"/>
    <property type="project" value="TreeGrafter"/>
</dbReference>
<dbReference type="GO" id="GO:0010467">
    <property type="term" value="P:gene expression"/>
    <property type="evidence" value="ECO:0007669"/>
    <property type="project" value="UniProtKB-ARBA"/>
</dbReference>
<dbReference type="GO" id="GO:0016787">
    <property type="term" value="F:hydrolase activity"/>
    <property type="evidence" value="ECO:0007669"/>
    <property type="project" value="UniProtKB-KW"/>
</dbReference>
<dbReference type="Pfam" id="PF00270">
    <property type="entry name" value="DEAD"/>
    <property type="match status" value="1"/>
</dbReference>
<keyword evidence="3 13" id="KW-0547">Nucleotide-binding</keyword>
<comment type="caution">
    <text evidence="18">The sequence shown here is derived from an EMBL/GenBank/DDBJ whole genome shotgun (WGS) entry which is preliminary data.</text>
</comment>
<evidence type="ECO:0000256" key="5">
    <source>
        <dbReference type="ARBA" id="ARBA00022806"/>
    </source>
</evidence>
<evidence type="ECO:0000256" key="4">
    <source>
        <dbReference type="ARBA" id="ARBA00022801"/>
    </source>
</evidence>
<dbReference type="Proteomes" id="UP000807306">
    <property type="component" value="Unassembled WGS sequence"/>
</dbReference>
<feature type="compositionally biased region" description="Basic and acidic residues" evidence="14">
    <location>
        <begin position="432"/>
        <end position="441"/>
    </location>
</feature>
<evidence type="ECO:0000259" key="16">
    <source>
        <dbReference type="PROSITE" id="PS51194"/>
    </source>
</evidence>
<dbReference type="PROSITE" id="PS51192">
    <property type="entry name" value="HELICASE_ATP_BIND_1"/>
    <property type="match status" value="1"/>
</dbReference>
<keyword evidence="2" id="KW-0690">Ribosome biogenesis</keyword>
<dbReference type="PANTHER" id="PTHR47959">
    <property type="entry name" value="ATP-DEPENDENT RNA HELICASE RHLE-RELATED"/>
    <property type="match status" value="1"/>
</dbReference>
<evidence type="ECO:0000259" key="17">
    <source>
        <dbReference type="PROSITE" id="PS51195"/>
    </source>
</evidence>
<dbReference type="InterPro" id="IPR014014">
    <property type="entry name" value="RNA_helicase_DEAD_Q_motif"/>
</dbReference>
<evidence type="ECO:0000256" key="2">
    <source>
        <dbReference type="ARBA" id="ARBA00022517"/>
    </source>
</evidence>
<dbReference type="GO" id="GO:0005524">
    <property type="term" value="F:ATP binding"/>
    <property type="evidence" value="ECO:0007669"/>
    <property type="project" value="UniProtKB-KW"/>
</dbReference>
<evidence type="ECO:0000256" key="11">
    <source>
        <dbReference type="ARBA" id="ARBA00024398"/>
    </source>
</evidence>
<evidence type="ECO:0000256" key="3">
    <source>
        <dbReference type="ARBA" id="ARBA00022741"/>
    </source>
</evidence>
<dbReference type="PROSITE" id="PS51194">
    <property type="entry name" value="HELICASE_CTER"/>
    <property type="match status" value="1"/>
</dbReference>
<evidence type="ECO:0000256" key="6">
    <source>
        <dbReference type="ARBA" id="ARBA00022840"/>
    </source>
</evidence>
<dbReference type="CDD" id="cd17954">
    <property type="entry name" value="DEADc_DDX47"/>
    <property type="match status" value="1"/>
</dbReference>
<dbReference type="InterPro" id="IPR011545">
    <property type="entry name" value="DEAD/DEAH_box_helicase_dom"/>
</dbReference>
<dbReference type="InterPro" id="IPR014001">
    <property type="entry name" value="Helicase_ATP-bd"/>
</dbReference>
<proteinExistence type="inferred from homology"/>
<dbReference type="InterPro" id="IPR000629">
    <property type="entry name" value="RNA-helicase_DEAD-box_CS"/>
</dbReference>
<dbReference type="InterPro" id="IPR050079">
    <property type="entry name" value="DEAD_box_RNA_helicase"/>
</dbReference>
<comment type="subcellular location">
    <subcellularLocation>
        <location evidence="1">Nucleus</location>
    </subcellularLocation>
</comment>
<evidence type="ECO:0000256" key="1">
    <source>
        <dbReference type="ARBA" id="ARBA00004123"/>
    </source>
</evidence>
<evidence type="ECO:0000256" key="13">
    <source>
        <dbReference type="RuleBase" id="RU000492"/>
    </source>
</evidence>
<dbReference type="SMART" id="SM00490">
    <property type="entry name" value="HELICc"/>
    <property type="match status" value="1"/>
</dbReference>
<dbReference type="EMBL" id="MU157828">
    <property type="protein sequence ID" value="KAF9533524.1"/>
    <property type="molecule type" value="Genomic_DNA"/>
</dbReference>
<feature type="domain" description="DEAD-box RNA helicase Q" evidence="17">
    <location>
        <begin position="21"/>
        <end position="49"/>
    </location>
</feature>
<gene>
    <name evidence="18" type="ORF">CPB83DRAFT_845424</name>
</gene>
<dbReference type="SUPFAM" id="SSF52540">
    <property type="entry name" value="P-loop containing nucleoside triphosphate hydrolases"/>
    <property type="match status" value="1"/>
</dbReference>
<comment type="similarity">
    <text evidence="9">Belongs to the DEAD box helicase family. DDX47/RRP3 subfamily.</text>
</comment>
<dbReference type="Pfam" id="PF00271">
    <property type="entry name" value="Helicase_C"/>
    <property type="match status" value="1"/>
</dbReference>
<name>A0A9P6JV58_9AGAR</name>
<keyword evidence="8" id="KW-0539">Nucleus</keyword>
<dbReference type="PANTHER" id="PTHR47959:SF24">
    <property type="entry name" value="ATP-DEPENDENT RNA HELICASE"/>
    <property type="match status" value="1"/>
</dbReference>
<dbReference type="GO" id="GO:0003723">
    <property type="term" value="F:RNA binding"/>
    <property type="evidence" value="ECO:0007669"/>
    <property type="project" value="UniProtKB-KW"/>
</dbReference>
<dbReference type="GO" id="GO:0005634">
    <property type="term" value="C:nucleus"/>
    <property type="evidence" value="ECO:0007669"/>
    <property type="project" value="UniProtKB-SubCell"/>
</dbReference>